<protein>
    <recommendedName>
        <fullName evidence="1">F-box domain-containing protein</fullName>
    </recommendedName>
</protein>
<name>A0A2P4QMW5_RHIID</name>
<dbReference type="AlphaFoldDB" id="A0A2P4QMW5"/>
<evidence type="ECO:0000259" key="1">
    <source>
        <dbReference type="PROSITE" id="PS50181"/>
    </source>
</evidence>
<reference evidence="2 3" key="1">
    <citation type="journal article" date="2013" name="Proc. Natl. Acad. Sci. U.S.A.">
        <title>Genome of an arbuscular mycorrhizal fungus provides insight into the oldest plant symbiosis.</title>
        <authorList>
            <person name="Tisserant E."/>
            <person name="Malbreil M."/>
            <person name="Kuo A."/>
            <person name="Kohler A."/>
            <person name="Symeonidi A."/>
            <person name="Balestrini R."/>
            <person name="Charron P."/>
            <person name="Duensing N."/>
            <person name="Frei Dit Frey N."/>
            <person name="Gianinazzi-Pearson V."/>
            <person name="Gilbert L.B."/>
            <person name="Handa Y."/>
            <person name="Herr J.R."/>
            <person name="Hijri M."/>
            <person name="Koul R."/>
            <person name="Kawaguchi M."/>
            <person name="Krajinski F."/>
            <person name="Lammers P.J."/>
            <person name="Masclaux F.G."/>
            <person name="Murat C."/>
            <person name="Morin E."/>
            <person name="Ndikumana S."/>
            <person name="Pagni M."/>
            <person name="Petitpierre D."/>
            <person name="Requena N."/>
            <person name="Rosikiewicz P."/>
            <person name="Riley R."/>
            <person name="Saito K."/>
            <person name="San Clemente H."/>
            <person name="Shapiro H."/>
            <person name="van Tuinen D."/>
            <person name="Becard G."/>
            <person name="Bonfante P."/>
            <person name="Paszkowski U."/>
            <person name="Shachar-Hill Y.Y."/>
            <person name="Tuskan G.A."/>
            <person name="Young P.W."/>
            <person name="Sanders I.R."/>
            <person name="Henrissat B."/>
            <person name="Rensing S.A."/>
            <person name="Grigoriev I.V."/>
            <person name="Corradi N."/>
            <person name="Roux C."/>
            <person name="Martin F."/>
        </authorList>
    </citation>
    <scope>NUCLEOTIDE SEQUENCE [LARGE SCALE GENOMIC DNA]</scope>
    <source>
        <strain evidence="2 3">DAOM 197198</strain>
    </source>
</reference>
<dbReference type="Pfam" id="PF12937">
    <property type="entry name" value="F-box-like"/>
    <property type="match status" value="1"/>
</dbReference>
<dbReference type="CDD" id="cd09917">
    <property type="entry name" value="F-box_SF"/>
    <property type="match status" value="1"/>
</dbReference>
<dbReference type="VEuPathDB" id="FungiDB:RhiirFUN_004256"/>
<sequence length="186" mass="21970">MSSRSLKNKILTGLKVKKGAWIPKIKRRKGNNEKNERATDISSIEQEETSYQENQEQLYSIKPPVSIINLPTEIYLQIFSYLLFTDLYTLSCVSKFFRDLLWSKSEFTQSIWRNCRLIHYPKYPKLPPPDGMCEQQYIWITLATKICHFCKEPYEKTAFDKWLVKINFCDHCMATDEHIIDVVGEM</sequence>
<dbReference type="Gene3D" id="1.20.1280.50">
    <property type="match status" value="1"/>
</dbReference>
<accession>A0A2P4QMW5</accession>
<organism evidence="2 3">
    <name type="scientific">Rhizophagus irregularis (strain DAOM 181602 / DAOM 197198 / MUCL 43194)</name>
    <name type="common">Arbuscular mycorrhizal fungus</name>
    <name type="synonym">Glomus intraradices</name>
    <dbReference type="NCBI Taxonomy" id="747089"/>
    <lineage>
        <taxon>Eukaryota</taxon>
        <taxon>Fungi</taxon>
        <taxon>Fungi incertae sedis</taxon>
        <taxon>Mucoromycota</taxon>
        <taxon>Glomeromycotina</taxon>
        <taxon>Glomeromycetes</taxon>
        <taxon>Glomerales</taxon>
        <taxon>Glomeraceae</taxon>
        <taxon>Rhizophagus</taxon>
    </lineage>
</organism>
<keyword evidence="3" id="KW-1185">Reference proteome</keyword>
<dbReference type="PROSITE" id="PS50181">
    <property type="entry name" value="FBOX"/>
    <property type="match status" value="1"/>
</dbReference>
<evidence type="ECO:0000313" key="3">
    <source>
        <dbReference type="Proteomes" id="UP000018888"/>
    </source>
</evidence>
<dbReference type="Proteomes" id="UP000018888">
    <property type="component" value="Unassembled WGS sequence"/>
</dbReference>
<dbReference type="SMART" id="SM00256">
    <property type="entry name" value="FBOX"/>
    <property type="match status" value="1"/>
</dbReference>
<comment type="caution">
    <text evidence="2">The sequence shown here is derived from an EMBL/GenBank/DDBJ whole genome shotgun (WGS) entry which is preliminary data.</text>
</comment>
<dbReference type="InterPro" id="IPR001810">
    <property type="entry name" value="F-box_dom"/>
</dbReference>
<gene>
    <name evidence="2" type="ORF">GLOIN_2v575280</name>
</gene>
<dbReference type="EMBL" id="AUPC02000028">
    <property type="protein sequence ID" value="POG79001.1"/>
    <property type="molecule type" value="Genomic_DNA"/>
</dbReference>
<dbReference type="SUPFAM" id="SSF81383">
    <property type="entry name" value="F-box domain"/>
    <property type="match status" value="1"/>
</dbReference>
<proteinExistence type="predicted"/>
<dbReference type="InterPro" id="IPR036047">
    <property type="entry name" value="F-box-like_dom_sf"/>
</dbReference>
<reference evidence="2 3" key="2">
    <citation type="journal article" date="2018" name="New Phytol.">
        <title>High intraspecific genome diversity in the model arbuscular mycorrhizal symbiont Rhizophagus irregularis.</title>
        <authorList>
            <person name="Chen E.C.H."/>
            <person name="Morin E."/>
            <person name="Beaudet D."/>
            <person name="Noel J."/>
            <person name="Yildirir G."/>
            <person name="Ndikumana S."/>
            <person name="Charron P."/>
            <person name="St-Onge C."/>
            <person name="Giorgi J."/>
            <person name="Kruger M."/>
            <person name="Marton T."/>
            <person name="Ropars J."/>
            <person name="Grigoriev I.V."/>
            <person name="Hainaut M."/>
            <person name="Henrissat B."/>
            <person name="Roux C."/>
            <person name="Martin F."/>
            <person name="Corradi N."/>
        </authorList>
    </citation>
    <scope>NUCLEOTIDE SEQUENCE [LARGE SCALE GENOMIC DNA]</scope>
    <source>
        <strain evidence="2 3">DAOM 197198</strain>
    </source>
</reference>
<feature type="domain" description="F-box" evidence="1">
    <location>
        <begin position="64"/>
        <end position="115"/>
    </location>
</feature>
<evidence type="ECO:0000313" key="2">
    <source>
        <dbReference type="EMBL" id="POG79001.1"/>
    </source>
</evidence>